<keyword evidence="3" id="KW-0067">ATP-binding</keyword>
<dbReference type="AlphaFoldDB" id="A0A3B0TWA2"/>
<dbReference type="GO" id="GO:0004039">
    <property type="term" value="F:allophanate hydrolase activity"/>
    <property type="evidence" value="ECO:0007669"/>
    <property type="project" value="UniProtKB-EC"/>
</dbReference>
<sequence>MISITIKILHAGPLVSIQDAGRYGALGFGIAASGPMDRAAFVRAGQLINTEAQTALEIAGGRLVFEISSNSIWAGFSGAGFKLKVNDKKRRWNKPCHLYGGDVVEITPAASGNYAYVRFDMEMDVPIIVGSRATNTIAGLGGLNGSLIKQGDEIVLVEPMEAPHGATGNDIVALNSDQAGPIRFIWGIHADLFSSELRRNFIASPFVISPRLDRMGVRLSDPDAVFCRHEILSLVSDAVVPGDMQILGDGSAIVLMRDHQPTGGYPRIATLISADLDRFAQLRPGASVRFLPVSVDHAHKILKEERQK</sequence>
<accession>A0A3B0TWA2</accession>
<dbReference type="InterPro" id="IPR003778">
    <property type="entry name" value="CT_A_B"/>
</dbReference>
<dbReference type="InterPro" id="IPR052708">
    <property type="entry name" value="PxpC"/>
</dbReference>
<feature type="domain" description="Carboxyltransferase" evidence="4">
    <location>
        <begin position="27"/>
        <end position="308"/>
    </location>
</feature>
<proteinExistence type="predicted"/>
<reference evidence="5" key="1">
    <citation type="submission" date="2018-06" db="EMBL/GenBank/DDBJ databases">
        <authorList>
            <person name="Zhirakovskaya E."/>
        </authorList>
    </citation>
    <scope>NUCLEOTIDE SEQUENCE</scope>
</reference>
<dbReference type="InterPro" id="IPR029000">
    <property type="entry name" value="Cyclophilin-like_dom_sf"/>
</dbReference>
<keyword evidence="2 5" id="KW-0378">Hydrolase</keyword>
<dbReference type="EC" id="3.5.1.54" evidence="5"/>
<gene>
    <name evidence="5" type="ORF">MNBD_ALPHA12-534</name>
</gene>
<protein>
    <submittedName>
        <fullName evidence="5">Allophanate hydrolase 2 subunit 2</fullName>
        <ecNumber evidence="5">3.5.1.54</ecNumber>
    </submittedName>
</protein>
<evidence type="ECO:0000313" key="5">
    <source>
        <dbReference type="EMBL" id="VAW18702.1"/>
    </source>
</evidence>
<dbReference type="GO" id="GO:0005524">
    <property type="term" value="F:ATP binding"/>
    <property type="evidence" value="ECO:0007669"/>
    <property type="project" value="UniProtKB-KW"/>
</dbReference>
<dbReference type="Pfam" id="PF02626">
    <property type="entry name" value="CT_A_B"/>
    <property type="match status" value="1"/>
</dbReference>
<evidence type="ECO:0000256" key="1">
    <source>
        <dbReference type="ARBA" id="ARBA00022741"/>
    </source>
</evidence>
<organism evidence="5">
    <name type="scientific">hydrothermal vent metagenome</name>
    <dbReference type="NCBI Taxonomy" id="652676"/>
    <lineage>
        <taxon>unclassified sequences</taxon>
        <taxon>metagenomes</taxon>
        <taxon>ecological metagenomes</taxon>
    </lineage>
</organism>
<dbReference type="EMBL" id="UOEO01000093">
    <property type="protein sequence ID" value="VAW18702.1"/>
    <property type="molecule type" value="Genomic_DNA"/>
</dbReference>
<evidence type="ECO:0000259" key="4">
    <source>
        <dbReference type="SMART" id="SM00797"/>
    </source>
</evidence>
<dbReference type="SMART" id="SM00797">
    <property type="entry name" value="AHS2"/>
    <property type="match status" value="1"/>
</dbReference>
<dbReference type="PANTHER" id="PTHR43309:SF5">
    <property type="entry name" value="5-OXOPROLINASE SUBUNIT C"/>
    <property type="match status" value="1"/>
</dbReference>
<dbReference type="SUPFAM" id="SSF50891">
    <property type="entry name" value="Cyclophilin-like"/>
    <property type="match status" value="1"/>
</dbReference>
<evidence type="ECO:0000256" key="2">
    <source>
        <dbReference type="ARBA" id="ARBA00022801"/>
    </source>
</evidence>
<evidence type="ECO:0000256" key="3">
    <source>
        <dbReference type="ARBA" id="ARBA00022840"/>
    </source>
</evidence>
<dbReference type="PANTHER" id="PTHR43309">
    <property type="entry name" value="5-OXOPROLINASE SUBUNIT C"/>
    <property type="match status" value="1"/>
</dbReference>
<keyword evidence="1" id="KW-0547">Nucleotide-binding</keyword>
<name>A0A3B0TWA2_9ZZZZ</name>
<dbReference type="Gene3D" id="2.40.100.10">
    <property type="entry name" value="Cyclophilin-like"/>
    <property type="match status" value="1"/>
</dbReference>